<dbReference type="STRING" id="52770.BSZ40_09195"/>
<dbReference type="InterPro" id="IPR001647">
    <property type="entry name" value="HTH_TetR"/>
</dbReference>
<gene>
    <name evidence="4" type="ORF">BSZ40_09195</name>
</gene>
<dbReference type="Gene3D" id="1.10.357.10">
    <property type="entry name" value="Tetracycline Repressor, domain 2"/>
    <property type="match status" value="1"/>
</dbReference>
<dbReference type="PROSITE" id="PS50977">
    <property type="entry name" value="HTH_TETR_2"/>
    <property type="match status" value="1"/>
</dbReference>
<reference evidence="5" key="1">
    <citation type="submission" date="2016-12" db="EMBL/GenBank/DDBJ databases">
        <authorList>
            <person name="Meng X."/>
        </authorList>
    </citation>
    <scope>NUCLEOTIDE SEQUENCE [LARGE SCALE GENOMIC DNA]</scope>
    <source>
        <strain evidence="5">DSM 20732</strain>
    </source>
</reference>
<sequence>MNTHSASTKGTERKRAVVEAAAAILRESGPAAVTHRAVARRARSSLSATTYYFEGIADLLHQAGRANMARWASRAERVAEQAEAAPGYLPDDALVELLLEACIPKDENLQAHYSQLISSGNSTLVSSAYRTGRSRLNAAVIRILNCREVPLSADLVIGVVDGAAVSALSEGRDVHATIRELLTSLLQATNPHR</sequence>
<feature type="domain" description="HTH tetR-type" evidence="3">
    <location>
        <begin position="11"/>
        <end position="71"/>
    </location>
</feature>
<dbReference type="InParanoid" id="A0A1Q5PUA6"/>
<dbReference type="GO" id="GO:0003677">
    <property type="term" value="F:DNA binding"/>
    <property type="evidence" value="ECO:0007669"/>
    <property type="project" value="UniProtKB-UniRule"/>
</dbReference>
<protein>
    <submittedName>
        <fullName evidence="4">TetR family transcriptional regulator</fullName>
    </submittedName>
</protein>
<accession>A0A1Q5PUA6</accession>
<evidence type="ECO:0000313" key="4">
    <source>
        <dbReference type="EMBL" id="OKL51072.1"/>
    </source>
</evidence>
<dbReference type="RefSeq" id="WP_245793989.1">
    <property type="nucleotide sequence ID" value="NZ_JAUNKL010000039.1"/>
</dbReference>
<evidence type="ECO:0000313" key="5">
    <source>
        <dbReference type="Proteomes" id="UP000185612"/>
    </source>
</evidence>
<dbReference type="InterPro" id="IPR009057">
    <property type="entry name" value="Homeodomain-like_sf"/>
</dbReference>
<feature type="DNA-binding region" description="H-T-H motif" evidence="2">
    <location>
        <begin position="34"/>
        <end position="53"/>
    </location>
</feature>
<keyword evidence="1 2" id="KW-0238">DNA-binding</keyword>
<evidence type="ECO:0000256" key="1">
    <source>
        <dbReference type="ARBA" id="ARBA00023125"/>
    </source>
</evidence>
<name>A0A1Q5PUA6_9ACTO</name>
<organism evidence="4 5">
    <name type="scientific">Buchananella hordeovulneris</name>
    <dbReference type="NCBI Taxonomy" id="52770"/>
    <lineage>
        <taxon>Bacteria</taxon>
        <taxon>Bacillati</taxon>
        <taxon>Actinomycetota</taxon>
        <taxon>Actinomycetes</taxon>
        <taxon>Actinomycetales</taxon>
        <taxon>Actinomycetaceae</taxon>
        <taxon>Buchananella</taxon>
    </lineage>
</organism>
<dbReference type="Proteomes" id="UP000185612">
    <property type="component" value="Unassembled WGS sequence"/>
</dbReference>
<comment type="caution">
    <text evidence="4">The sequence shown here is derived from an EMBL/GenBank/DDBJ whole genome shotgun (WGS) entry which is preliminary data.</text>
</comment>
<evidence type="ECO:0000259" key="3">
    <source>
        <dbReference type="PROSITE" id="PS50977"/>
    </source>
</evidence>
<proteinExistence type="predicted"/>
<dbReference type="EMBL" id="MQVS01000010">
    <property type="protein sequence ID" value="OKL51072.1"/>
    <property type="molecule type" value="Genomic_DNA"/>
</dbReference>
<dbReference type="SUPFAM" id="SSF46689">
    <property type="entry name" value="Homeodomain-like"/>
    <property type="match status" value="1"/>
</dbReference>
<evidence type="ECO:0000256" key="2">
    <source>
        <dbReference type="PROSITE-ProRule" id="PRU00335"/>
    </source>
</evidence>
<keyword evidence="5" id="KW-1185">Reference proteome</keyword>
<dbReference type="AlphaFoldDB" id="A0A1Q5PUA6"/>